<gene>
    <name evidence="2" type="ORF">DES41_103428</name>
</gene>
<dbReference type="Proteomes" id="UP000252884">
    <property type="component" value="Unassembled WGS sequence"/>
</dbReference>
<keyword evidence="3" id="KW-1185">Reference proteome</keyword>
<protein>
    <recommendedName>
        <fullName evidence="1">VOC domain-containing protein</fullName>
    </recommendedName>
</protein>
<sequence length="120" mass="13126">MDIQAINRVQLPFPPALASAVTHFYGELLGLTLMPQPPGPVLRFAARGQRVDLVATEQSAAAAPGLTPLSFEVQGLPQLRKRLLDAAFPLEENQPLPGYLRFFVHDPAGNRLEFVEPDVN</sequence>
<evidence type="ECO:0000259" key="1">
    <source>
        <dbReference type="PROSITE" id="PS51819"/>
    </source>
</evidence>
<dbReference type="AlphaFoldDB" id="A0A368XXV2"/>
<dbReference type="InterPro" id="IPR037523">
    <property type="entry name" value="VOC_core"/>
</dbReference>
<dbReference type="OrthoDB" id="9813630at2"/>
<proteinExistence type="predicted"/>
<comment type="caution">
    <text evidence="2">The sequence shown here is derived from an EMBL/GenBank/DDBJ whole genome shotgun (WGS) entry which is preliminary data.</text>
</comment>
<accession>A0A368XXV2</accession>
<evidence type="ECO:0000313" key="3">
    <source>
        <dbReference type="Proteomes" id="UP000252884"/>
    </source>
</evidence>
<reference evidence="2 3" key="1">
    <citation type="submission" date="2018-07" db="EMBL/GenBank/DDBJ databases">
        <title>Genomic Encyclopedia of Type Strains, Phase IV (KMG-IV): sequencing the most valuable type-strain genomes for metagenomic binning, comparative biology and taxonomic classification.</title>
        <authorList>
            <person name="Goeker M."/>
        </authorList>
    </citation>
    <scope>NUCLEOTIDE SEQUENCE [LARGE SCALE GENOMIC DNA]</scope>
    <source>
        <strain evidence="2 3">DSM 21634</strain>
    </source>
</reference>
<evidence type="ECO:0000313" key="2">
    <source>
        <dbReference type="EMBL" id="RCW72821.1"/>
    </source>
</evidence>
<dbReference type="RefSeq" id="WP_114468214.1">
    <property type="nucleotide sequence ID" value="NZ_QPJK01000003.1"/>
</dbReference>
<dbReference type="EMBL" id="QPJK01000003">
    <property type="protein sequence ID" value="RCW72821.1"/>
    <property type="molecule type" value="Genomic_DNA"/>
</dbReference>
<dbReference type="Gene3D" id="3.10.180.10">
    <property type="entry name" value="2,3-Dihydroxybiphenyl 1,2-Dioxygenase, domain 1"/>
    <property type="match status" value="1"/>
</dbReference>
<dbReference type="PROSITE" id="PS51819">
    <property type="entry name" value="VOC"/>
    <property type="match status" value="1"/>
</dbReference>
<name>A0A368XXV2_9BURK</name>
<dbReference type="InterPro" id="IPR029068">
    <property type="entry name" value="Glyas_Bleomycin-R_OHBP_Dase"/>
</dbReference>
<feature type="domain" description="VOC" evidence="1">
    <location>
        <begin position="5"/>
        <end position="117"/>
    </location>
</feature>
<dbReference type="SUPFAM" id="SSF54593">
    <property type="entry name" value="Glyoxalase/Bleomycin resistance protein/Dihydroxybiphenyl dioxygenase"/>
    <property type="match status" value="1"/>
</dbReference>
<organism evidence="2 3">
    <name type="scientific">Pseudorhodoferax soli</name>
    <dbReference type="NCBI Taxonomy" id="545864"/>
    <lineage>
        <taxon>Bacteria</taxon>
        <taxon>Pseudomonadati</taxon>
        <taxon>Pseudomonadota</taxon>
        <taxon>Betaproteobacteria</taxon>
        <taxon>Burkholderiales</taxon>
        <taxon>Comamonadaceae</taxon>
    </lineage>
</organism>